<dbReference type="PANTHER" id="PTHR14340:SF13">
    <property type="entry name" value="TITIN"/>
    <property type="match status" value="1"/>
</dbReference>
<dbReference type="InterPro" id="IPR036116">
    <property type="entry name" value="FN3_sf"/>
</dbReference>
<evidence type="ECO:0000259" key="3">
    <source>
        <dbReference type="PROSITE" id="PS50835"/>
    </source>
</evidence>
<feature type="domain" description="Fibronectin type-III" evidence="4">
    <location>
        <begin position="1110"/>
        <end position="1208"/>
    </location>
</feature>
<accession>H3CFL2</accession>
<reference evidence="5" key="3">
    <citation type="submission" date="2025-09" db="UniProtKB">
        <authorList>
            <consortium name="Ensembl"/>
        </authorList>
    </citation>
    <scope>IDENTIFICATION</scope>
</reference>
<feature type="domain" description="Fibronectin type-III" evidence="4">
    <location>
        <begin position="1494"/>
        <end position="1589"/>
    </location>
</feature>
<dbReference type="InterPro" id="IPR036179">
    <property type="entry name" value="Ig-like_dom_sf"/>
</dbReference>
<dbReference type="Pfam" id="PF07679">
    <property type="entry name" value="I-set"/>
    <property type="match status" value="9"/>
</dbReference>
<dbReference type="PROSITE" id="PS50835">
    <property type="entry name" value="IG_LIKE"/>
    <property type="match status" value="6"/>
</dbReference>
<evidence type="ECO:0000259" key="4">
    <source>
        <dbReference type="PROSITE" id="PS50853"/>
    </source>
</evidence>
<dbReference type="STRING" id="99883.ENSTNIP00000007039"/>
<feature type="domain" description="Fibronectin type-III" evidence="4">
    <location>
        <begin position="366"/>
        <end position="461"/>
    </location>
</feature>
<dbReference type="PROSITE" id="PS50853">
    <property type="entry name" value="FN3"/>
    <property type="match status" value="19"/>
</dbReference>
<feature type="domain" description="Fibronectin type-III" evidence="4">
    <location>
        <begin position="2371"/>
        <end position="2468"/>
    </location>
</feature>
<dbReference type="FunFam" id="2.60.40.10:FF:000112">
    <property type="entry name" value="Titin a"/>
    <property type="match status" value="1"/>
</dbReference>
<dbReference type="GeneTree" id="ENSGT01110000267173"/>
<dbReference type="SMART" id="SM00409">
    <property type="entry name" value="IG"/>
    <property type="match status" value="8"/>
</dbReference>
<dbReference type="SMART" id="SM00408">
    <property type="entry name" value="IGc2"/>
    <property type="match status" value="8"/>
</dbReference>
<feature type="domain" description="Fibronectin type-III" evidence="4">
    <location>
        <begin position="566"/>
        <end position="666"/>
    </location>
</feature>
<dbReference type="InParanoid" id="H3CFL2"/>
<keyword evidence="6" id="KW-1185">Reference proteome</keyword>
<evidence type="ECO:0000313" key="6">
    <source>
        <dbReference type="Proteomes" id="UP000007303"/>
    </source>
</evidence>
<feature type="domain" description="Fibronectin type-III" evidence="4">
    <location>
        <begin position="2171"/>
        <end position="2264"/>
    </location>
</feature>
<dbReference type="FunFam" id="2.60.40.10:FF:000034">
    <property type="entry name" value="Titin isoform A"/>
    <property type="match status" value="2"/>
</dbReference>
<feature type="domain" description="Fibronectin type-III" evidence="4">
    <location>
        <begin position="2270"/>
        <end position="2365"/>
    </location>
</feature>
<dbReference type="InterPro" id="IPR007110">
    <property type="entry name" value="Ig-like_dom"/>
</dbReference>
<evidence type="ECO:0000256" key="1">
    <source>
        <dbReference type="ARBA" id="ARBA00022737"/>
    </source>
</evidence>
<dbReference type="FunFam" id="2.60.40.10:FF:000002">
    <property type="entry name" value="Titin a"/>
    <property type="match status" value="5"/>
</dbReference>
<feature type="domain" description="Fibronectin type-III" evidence="4">
    <location>
        <begin position="1591"/>
        <end position="1682"/>
    </location>
</feature>
<dbReference type="Proteomes" id="UP000007303">
    <property type="component" value="Unassembled WGS sequence"/>
</dbReference>
<proteinExistence type="predicted"/>
<feature type="domain" description="Fibronectin type-III" evidence="4">
    <location>
        <begin position="813"/>
        <end position="912"/>
    </location>
</feature>
<feature type="domain" description="Ig-like" evidence="3">
    <location>
        <begin position="671"/>
        <end position="757"/>
    </location>
</feature>
<dbReference type="FunFam" id="2.60.40.10:FF:000003">
    <property type="entry name" value="Titin isoform E"/>
    <property type="match status" value="7"/>
</dbReference>
<dbReference type="Pfam" id="PF00041">
    <property type="entry name" value="fn3"/>
    <property type="match status" value="19"/>
</dbReference>
<feature type="domain" description="Ig-like" evidence="3">
    <location>
        <begin position="2072"/>
        <end position="2164"/>
    </location>
</feature>
<feature type="domain" description="Fibronectin type-III" evidence="4">
    <location>
        <begin position="465"/>
        <end position="560"/>
    </location>
</feature>
<dbReference type="PRINTS" id="PR00014">
    <property type="entry name" value="FNTYPEIII"/>
</dbReference>
<dbReference type="SUPFAM" id="SSF49265">
    <property type="entry name" value="Fibronectin type III"/>
    <property type="match status" value="11"/>
</dbReference>
<dbReference type="FunFam" id="2.60.40.10:FF:000011">
    <property type="entry name" value="Titin b"/>
    <property type="match status" value="2"/>
</dbReference>
<keyword evidence="1" id="KW-0677">Repeat</keyword>
<evidence type="ECO:0000256" key="2">
    <source>
        <dbReference type="ARBA" id="ARBA00023319"/>
    </source>
</evidence>
<dbReference type="Gene3D" id="2.60.40.10">
    <property type="entry name" value="Immunoglobulins"/>
    <property type="match status" value="29"/>
</dbReference>
<dbReference type="HOGENOM" id="CLU_229535_0_0_1"/>
<reference evidence="6" key="1">
    <citation type="journal article" date="2004" name="Nature">
        <title>Genome duplication in the teleost fish Tetraodon nigroviridis reveals the early vertebrate proto-karyotype.</title>
        <authorList>
            <person name="Jaillon O."/>
            <person name="Aury J.-M."/>
            <person name="Brunet F."/>
            <person name="Petit J.-L."/>
            <person name="Stange-Thomann N."/>
            <person name="Mauceli E."/>
            <person name="Bouneau L."/>
            <person name="Fischer C."/>
            <person name="Ozouf-Costaz C."/>
            <person name="Bernot A."/>
            <person name="Nicaud S."/>
            <person name="Jaffe D."/>
            <person name="Fisher S."/>
            <person name="Lutfalla G."/>
            <person name="Dossat C."/>
            <person name="Segurens B."/>
            <person name="Dasilva C."/>
            <person name="Salanoubat M."/>
            <person name="Levy M."/>
            <person name="Boudet N."/>
            <person name="Castellano S."/>
            <person name="Anthouard V."/>
            <person name="Jubin C."/>
            <person name="Castelli V."/>
            <person name="Katinka M."/>
            <person name="Vacherie B."/>
            <person name="Biemont C."/>
            <person name="Skalli Z."/>
            <person name="Cattolico L."/>
            <person name="Poulain J."/>
            <person name="De Berardinis V."/>
            <person name="Cruaud C."/>
            <person name="Duprat S."/>
            <person name="Brottier P."/>
            <person name="Coutanceau J.-P."/>
            <person name="Gouzy J."/>
            <person name="Parra G."/>
            <person name="Lardier G."/>
            <person name="Chapple C."/>
            <person name="McKernan K.J."/>
            <person name="McEwan P."/>
            <person name="Bosak S."/>
            <person name="Kellis M."/>
            <person name="Volff J.-N."/>
            <person name="Guigo R."/>
            <person name="Zody M.C."/>
            <person name="Mesirov J."/>
            <person name="Lindblad-Toh K."/>
            <person name="Birren B."/>
            <person name="Nusbaum C."/>
            <person name="Kahn D."/>
            <person name="Robinson-Rechavi M."/>
            <person name="Laudet V."/>
            <person name="Schachter V."/>
            <person name="Quetier F."/>
            <person name="Saurin W."/>
            <person name="Scarpelli C."/>
            <person name="Wincker P."/>
            <person name="Lander E.S."/>
            <person name="Weissenbach J."/>
            <person name="Roest Crollius H."/>
        </authorList>
    </citation>
    <scope>NUCLEOTIDE SEQUENCE [LARGE SCALE GENOMIC DNA]</scope>
</reference>
<name>H3CFL2_TETNG</name>
<feature type="domain" description="Ig-like" evidence="3">
    <location>
        <begin position="264"/>
        <end position="359"/>
    </location>
</feature>
<feature type="domain" description="Fibronectin type-III" evidence="4">
    <location>
        <begin position="2657"/>
        <end position="2751"/>
    </location>
</feature>
<feature type="domain" description="Fibronectin type-III" evidence="4">
    <location>
        <begin position="165"/>
        <end position="260"/>
    </location>
</feature>
<feature type="domain" description="Ig-like" evidence="3">
    <location>
        <begin position="1211"/>
        <end position="1303"/>
    </location>
</feature>
<organism evidence="5 6">
    <name type="scientific">Tetraodon nigroviridis</name>
    <name type="common">Spotted green pufferfish</name>
    <name type="synonym">Chelonodon nigroviridis</name>
    <dbReference type="NCBI Taxonomy" id="99883"/>
    <lineage>
        <taxon>Eukaryota</taxon>
        <taxon>Metazoa</taxon>
        <taxon>Chordata</taxon>
        <taxon>Craniata</taxon>
        <taxon>Vertebrata</taxon>
        <taxon>Euteleostomi</taxon>
        <taxon>Actinopterygii</taxon>
        <taxon>Neopterygii</taxon>
        <taxon>Teleostei</taxon>
        <taxon>Neoteleostei</taxon>
        <taxon>Acanthomorphata</taxon>
        <taxon>Eupercaria</taxon>
        <taxon>Tetraodontiformes</taxon>
        <taxon>Tetradontoidea</taxon>
        <taxon>Tetraodontidae</taxon>
        <taxon>Tetraodon</taxon>
    </lineage>
</organism>
<dbReference type="InterPro" id="IPR013783">
    <property type="entry name" value="Ig-like_fold"/>
</dbReference>
<evidence type="ECO:0008006" key="7">
    <source>
        <dbReference type="Google" id="ProtNLM"/>
    </source>
</evidence>
<sequence length="2832" mass="311546">MTDGKDITSEGRCHIETAGSSTILSISECQRGDTGEYVLIVTNPAGSKTVALHVTVLDLPGPPVGPINILEVTPDYMMIQWRAPKDDGGTPITNYVVEKKDVKKPWEPWSVVSSSGTNTKAKVSRLEKGREYVFRVFAENIAGISDPSLASDPVKAARAITRPGPPGNPKLRDWSKSYADICWTKPTRDGGSPVLGYVVEAQKSGSAQWDRINKDLIKICAYRVPGLIEGMEYRFRIRAANKVGESEPRELAETVLAKDILVPPEVTVDVSCRDALTIRADQILNLIYEVKGRPDPEITWTQDARALTEEIKKGPRVQIENGTDFSKLLLTGARRTDSGKYVIAVTNSAGSCSAFATVSVLDRPGPVQDLKVSGISIDRCHLAWEAPEDNGGCDIYNYIIEKCETKRGVWSVHSNAVITNKTKVTRLIEGNEYIFRVRAENKMGPGPAVQSEPIVAGTQFSVPYAPEMPEVTKIAKEEMTVQWSEPEKDGGKPITGYLLEKREEHAVRWSPVNKDPTPATHFTVTGLIPLHDYQYRVKAVNEIGISSPSKSSRAVTAKDAVGPPAPPSNLRVLDSTKSTVTLGWTKPVSTGGAPIIGYVVEMRPQGSAKKGDDGWKRCNVAAQLVVCDFTVTSLDDQLVYEFRVSAQNQVGMSLPCDLKDAVIPKEILEAPEIDLDAMLKQGLTVRATCPIRLCATVRGRPPPKVTWRRMGIDNVVRKGKVDIIDTMTFLLVPDSTRDDSGKYCLTVQSLAGEKAVFVNVKVLDTPGPVMNLEATDIKQTSAMLSWTPPENDGGSEILHYIVEKREIDRKPDPCEKIEVLEITKNSATVGWIKPARDGGAKIDGYVIEYIEDEEDLEPEKEVWNTYTTVKDLKVSVSGLKESKRYKFRVAAKNLMGLSLFTETREPVEIKEQMLEPTILMPESVSARAGAKLRVEAVVAGKPAPMCKWMRGEDAVVPSSRLAVHQSGNLCVLIIKDVSRTDSGEYSLVAENSSSKVTQALKIVIRDIPGPPEGPVEISDIDSDACSLSWNKPLEDGGSNITNYVVEKCDVSRGDWVTAVSSVSKTSCRLGKLIPGKEYVFRIRAENRFGLSDPIQSDRMVAKFPFGKPNTPGKPEVLDITKNSVTLVWTRPKNDGGSKIIGYYVEAMRVPGDSWIRCNTSSQNVPKEEYTVTGLERDLHYQFRVIAKTAVNISKPSEPTDPVLVCAENVPPRLDLNVRMQKGLKVKAGATVILEAEVFGKPMPRVTWKRGDNSLKSCEGQVITHQRHHFQLEMTAVTKEHTGVYTILAENATPPGPIVNPSVTDTTYSTISLAWTAPANDGGSPVIGYLVECKRANTADWIRCNIPRNLQETSYVIQNLIDKNEYQCRITAVNRVGFSEPVEVPGKHVAKDIIVAPEAVLSAELKEGLELNAGATMRLEATIKGRPRPKITWAKMNTNIKDRQGIVIKSSNTDTIVMVENVNRYDAGKYIFNLESLAGMKMYTIVVKVYDTPGPPVNLMVKETSKDGASIFWDSPLTDGGYEVTHYIVEKRDTERKAWSIVSMNCNKTSFEVPDLNAGRSYCFRVSGVNKLGAGEYCETADSVRASEEPGAVMDFKTVLVTKDSCTISWKKPLSDGGSRIISYVLEVLNGDDKYKELMRSKNMQYSAKDLVEGKEYTYRVKAINDSGEGAAKELTVVAKDQIIHPNCDLRELPNMCYIAKEGSTVRLKIPISGKPIPKVSWKKGDDEDLKDSGRVCAESSSVNTTLLIRDCQRNDASKYTITLRNSAGIKESTIFIRVVGKPGIPVGPIKFKDVTADGATLKWGAPKDDGGSDIANYILEKRDSVTNMWVTVSSSVETNSMRVTGLHEGTEYIFRVCAENKYGVGEGLKSDPIIAKHPFNYFYNHNSAYLAWLDPRKTGGSPITGYHLEFKERNSMLWKRASPTPLRMKEQSVTGLTEGLEYEFRVMAINLAGIGKPSAPTDPRVALDPIDVPGKPEVISITKSTVTLQWIEPQFDGGHRLTGYIIEKRDLPSKIWMKANNVNVLEPAFTVMDLQEGCKYEFRIRAKNAAGAISPASEQTDTIICRDEYAAPTIVIDAQVKEGLTVRAGDTIVITATSILGKPTPTSCWSKGGKYFKASDLVQIETTPTSSTLSIKYATRKDTGEYVITASNPFGVKEETVKVTVLDVPDSPGPIECSGISSEKVALSWTAPTENGGSPIKYYTLEKRETSRLLWTVLEEKVVDCHYVAYKLIQGNEYFFRVSAVNQYGASEPSHSEAVKMVDRFGPPGPPSKPEVEKVDGHSATVTWRRPADDGGSDIIGYCVEKKEKKGTRWVRASKKSIAELAFQVTGLAEDIEYEFRVFAENRAGFGEPSEPSMPVRTIAVAFPPGPPVNPRITDTTKTTATLNWGKPLDNGGLDITGYMIEHKKEGTEDWLKDTLSPHRITEFVVAELETGAKYHFRISAVNSKGAGEPAETRLVVPFVSLSQSRVVLHPPSPGPRKVALFQEAVTDSTESFTMLILPESSRIDAGKYELTLENTMGKKRLLATSFTISNLKENQQYKINISAVNSEGVKDRLLPPEMDLDAELLKIVTVRACCSLRLFVPIRGRLAPQATWTKGEGEPISRATIDSTSTYTLLVIENVNRFDSGKYNLSVENTSGSKTATVQVRVLDTPSAPQNLKITSITKDSVTLSWDPPANGGGVKLKNYIVEKRESTRKAYATVSATCHNTSFTVFQLLEGCNYYFRVLAENEFGIGLPIETSESLKVSEKPQPPQKITLKDVTKNSVTLSWEKPEHDGGSRVGCYVVEIQPKGVDKWSQAMIVKETEATIGGLIAGEEYMFRVAARNEKGN</sequence>
<dbReference type="FunFam" id="2.60.40.10:FF:000135">
    <property type="entry name" value="Titin a"/>
    <property type="match status" value="4"/>
</dbReference>
<keyword evidence="2" id="KW-0393">Immunoglobulin domain</keyword>
<dbReference type="FunFam" id="2.60.40.10:FF:000031">
    <property type="entry name" value="Myosin-binding protein C, slow type"/>
    <property type="match status" value="2"/>
</dbReference>
<dbReference type="InterPro" id="IPR013098">
    <property type="entry name" value="Ig_I-set"/>
</dbReference>
<feature type="domain" description="Fibronectin type-III" evidence="4">
    <location>
        <begin position="62"/>
        <end position="159"/>
    </location>
</feature>
<evidence type="ECO:0000313" key="5">
    <source>
        <dbReference type="Ensembl" id="ENSTNIP00000007039.1"/>
    </source>
</evidence>
<protein>
    <recommendedName>
        <fullName evidence="7">Titin</fullName>
    </recommendedName>
</protein>
<dbReference type="CDD" id="cd00096">
    <property type="entry name" value="Ig"/>
    <property type="match status" value="1"/>
</dbReference>
<dbReference type="InterPro" id="IPR003598">
    <property type="entry name" value="Ig_sub2"/>
</dbReference>
<feature type="domain" description="Fibronectin type-III" evidence="4">
    <location>
        <begin position="1785"/>
        <end position="1880"/>
    </location>
</feature>
<feature type="domain" description="Ig-like" evidence="3">
    <location>
        <begin position="916"/>
        <end position="1003"/>
    </location>
</feature>
<feature type="domain" description="Ig-like" evidence="3">
    <location>
        <begin position="1396"/>
        <end position="1469"/>
    </location>
</feature>
<reference evidence="5" key="2">
    <citation type="submission" date="2025-08" db="UniProtKB">
        <authorList>
            <consortium name="Ensembl"/>
        </authorList>
    </citation>
    <scope>IDENTIFICATION</scope>
</reference>
<feature type="domain" description="Fibronectin type-III" evidence="4">
    <location>
        <begin position="2754"/>
        <end position="2832"/>
    </location>
</feature>
<feature type="domain" description="Fibronectin type-III" evidence="4">
    <location>
        <begin position="1884"/>
        <end position="1969"/>
    </location>
</feature>
<dbReference type="OMA" id="SECEFRI"/>
<dbReference type="InterPro" id="IPR003599">
    <property type="entry name" value="Ig_sub"/>
</dbReference>
<dbReference type="CDD" id="cd05748">
    <property type="entry name" value="Ig_Titin_like"/>
    <property type="match status" value="2"/>
</dbReference>
<feature type="domain" description="Fibronectin type-III" evidence="4">
    <location>
        <begin position="1972"/>
        <end position="2068"/>
    </location>
</feature>
<feature type="domain" description="Fibronectin type-III" evidence="4">
    <location>
        <begin position="1296"/>
        <end position="1391"/>
    </location>
</feature>
<feature type="domain" description="Fibronectin type-III" evidence="4">
    <location>
        <begin position="1010"/>
        <end position="1104"/>
    </location>
</feature>
<dbReference type="Ensembl" id="ENSTNIT00000007196.1">
    <property type="protein sequence ID" value="ENSTNIP00000007039.1"/>
    <property type="gene ID" value="ENSTNIG00000004404.1"/>
</dbReference>
<dbReference type="SMART" id="SM00060">
    <property type="entry name" value="FN3"/>
    <property type="match status" value="20"/>
</dbReference>
<dbReference type="InterPro" id="IPR003961">
    <property type="entry name" value="FN3_dom"/>
</dbReference>
<dbReference type="SUPFAM" id="SSF48726">
    <property type="entry name" value="Immunoglobulin"/>
    <property type="match status" value="9"/>
</dbReference>
<dbReference type="PANTHER" id="PTHR14340">
    <property type="entry name" value="MICROFIBRIL-ASSOCIATED GLYCOPROTEIN 3"/>
    <property type="match status" value="1"/>
</dbReference>
<dbReference type="CDD" id="cd00063">
    <property type="entry name" value="FN3"/>
    <property type="match status" value="19"/>
</dbReference>